<dbReference type="Pfam" id="PF00125">
    <property type="entry name" value="Histone"/>
    <property type="match status" value="1"/>
</dbReference>
<dbReference type="AlphaFoldDB" id="A0A8S1L5R6"/>
<proteinExistence type="inferred from homology"/>
<dbReference type="OrthoDB" id="842664at2759"/>
<comment type="caution">
    <text evidence="7">The sequence shown here is derived from an EMBL/GenBank/DDBJ whole genome shotgun (WGS) entry which is preliminary data.</text>
</comment>
<sequence length="129" mass="15112">MARTKEGKEMSKKSIAKTQGKKMKSQRKERKPHRFRPGTVALKEIRKFQESSRLLIRKIPFQRLIRELAGVNEKEMRFQSSAIFALQEATEAFIVNLLEDSVLCAHHAKRMTVMQRDINLARRIRGDEF</sequence>
<dbReference type="Proteomes" id="UP000692954">
    <property type="component" value="Unassembled WGS sequence"/>
</dbReference>
<reference evidence="7" key="1">
    <citation type="submission" date="2021-01" db="EMBL/GenBank/DDBJ databases">
        <authorList>
            <consortium name="Genoscope - CEA"/>
            <person name="William W."/>
        </authorList>
    </citation>
    <scope>NUCLEOTIDE SEQUENCE</scope>
</reference>
<feature type="region of interest" description="Disordered" evidence="5">
    <location>
        <begin position="1"/>
        <end position="33"/>
    </location>
</feature>
<dbReference type="EMBL" id="CAJJDN010000017">
    <property type="protein sequence ID" value="CAD8063218.1"/>
    <property type="molecule type" value="Genomic_DNA"/>
</dbReference>
<evidence type="ECO:0000256" key="3">
    <source>
        <dbReference type="ARBA" id="ARBA00023125"/>
    </source>
</evidence>
<dbReference type="GO" id="GO:0030527">
    <property type="term" value="F:structural constituent of chromatin"/>
    <property type="evidence" value="ECO:0007669"/>
    <property type="project" value="InterPro"/>
</dbReference>
<comment type="subcellular location">
    <subcellularLocation>
        <location evidence="1">Nucleus</location>
    </subcellularLocation>
</comment>
<evidence type="ECO:0000259" key="6">
    <source>
        <dbReference type="Pfam" id="PF00125"/>
    </source>
</evidence>
<evidence type="ECO:0000256" key="4">
    <source>
        <dbReference type="ARBA" id="ARBA00023242"/>
    </source>
</evidence>
<comment type="similarity">
    <text evidence="2">Belongs to the histone H3 family.</text>
</comment>
<feature type="compositionally biased region" description="Basic residues" evidence="5">
    <location>
        <begin position="19"/>
        <end position="33"/>
    </location>
</feature>
<evidence type="ECO:0000313" key="7">
    <source>
        <dbReference type="EMBL" id="CAD8063218.1"/>
    </source>
</evidence>
<dbReference type="InterPro" id="IPR007125">
    <property type="entry name" value="H2A/H2B/H3"/>
</dbReference>
<keyword evidence="8" id="KW-1185">Reference proteome</keyword>
<evidence type="ECO:0000256" key="2">
    <source>
        <dbReference type="ARBA" id="ARBA00010343"/>
    </source>
</evidence>
<accession>A0A8S1L5R6</accession>
<dbReference type="GO" id="GO:0003677">
    <property type="term" value="F:DNA binding"/>
    <property type="evidence" value="ECO:0007669"/>
    <property type="project" value="UniProtKB-KW"/>
</dbReference>
<dbReference type="PANTHER" id="PTHR45810">
    <property type="entry name" value="HISTONE H3.2"/>
    <property type="match status" value="1"/>
</dbReference>
<dbReference type="PANTHER" id="PTHR45810:SF1">
    <property type="entry name" value="HISTONE H3-LIKE CENTROMERIC PROTEIN A"/>
    <property type="match status" value="1"/>
</dbReference>
<evidence type="ECO:0000313" key="8">
    <source>
        <dbReference type="Proteomes" id="UP000692954"/>
    </source>
</evidence>
<dbReference type="SMART" id="SM00428">
    <property type="entry name" value="H3"/>
    <property type="match status" value="1"/>
</dbReference>
<dbReference type="CDD" id="cd22911">
    <property type="entry name" value="HFD_H3"/>
    <property type="match status" value="1"/>
</dbReference>
<feature type="compositionally biased region" description="Basic and acidic residues" evidence="5">
    <location>
        <begin position="1"/>
        <end position="12"/>
    </location>
</feature>
<gene>
    <name evidence="7" type="ORF">PSON_ATCC_30995.1.T0170297</name>
</gene>
<evidence type="ECO:0000256" key="5">
    <source>
        <dbReference type="SAM" id="MobiDB-lite"/>
    </source>
</evidence>
<dbReference type="InterPro" id="IPR000164">
    <property type="entry name" value="Histone_H3/CENP-A"/>
</dbReference>
<name>A0A8S1L5R6_9CILI</name>
<organism evidence="7 8">
    <name type="scientific">Paramecium sonneborni</name>
    <dbReference type="NCBI Taxonomy" id="65129"/>
    <lineage>
        <taxon>Eukaryota</taxon>
        <taxon>Sar</taxon>
        <taxon>Alveolata</taxon>
        <taxon>Ciliophora</taxon>
        <taxon>Intramacronucleata</taxon>
        <taxon>Oligohymenophorea</taxon>
        <taxon>Peniculida</taxon>
        <taxon>Parameciidae</taxon>
        <taxon>Paramecium</taxon>
    </lineage>
</organism>
<dbReference type="FunFam" id="1.10.20.10:FF:000088">
    <property type="entry name" value="Histone H3-like centromeric protein CSE4"/>
    <property type="match status" value="1"/>
</dbReference>
<protein>
    <recommendedName>
        <fullName evidence="6">Core Histone H2A/H2B/H3 domain-containing protein</fullName>
    </recommendedName>
</protein>
<feature type="domain" description="Core Histone H2A/H2B/H3" evidence="6">
    <location>
        <begin position="37"/>
        <end position="124"/>
    </location>
</feature>
<dbReference type="GO" id="GO:0005634">
    <property type="term" value="C:nucleus"/>
    <property type="evidence" value="ECO:0007669"/>
    <property type="project" value="UniProtKB-SubCell"/>
</dbReference>
<keyword evidence="3" id="KW-0238">DNA-binding</keyword>
<evidence type="ECO:0000256" key="1">
    <source>
        <dbReference type="ARBA" id="ARBA00004123"/>
    </source>
</evidence>
<dbReference type="GO" id="GO:0000786">
    <property type="term" value="C:nucleosome"/>
    <property type="evidence" value="ECO:0007669"/>
    <property type="project" value="InterPro"/>
</dbReference>
<keyword evidence="4" id="KW-0539">Nucleus</keyword>